<dbReference type="Proteomes" id="UP000698242">
    <property type="component" value="Unassembled WGS sequence"/>
</dbReference>
<protein>
    <submittedName>
        <fullName evidence="1">Uncharacterized protein</fullName>
    </submittedName>
</protein>
<reference evidence="1" key="1">
    <citation type="submission" date="2013-03" db="EMBL/GenBank/DDBJ databases">
        <title>Genome Sequence of the Profundibacterium mesophilum strain KAUST100406-0324T from Red Sea, a novel genus in the family Rhodobacteraceae.</title>
        <authorList>
            <person name="Essack M."/>
            <person name="Alam I."/>
            <person name="Lafi F."/>
            <person name="Alawi W."/>
            <person name="Kamanu F."/>
            <person name="Al-Suwailem A."/>
            <person name="Lee O.O."/>
            <person name="Xu Y."/>
            <person name="Bajic V."/>
            <person name="Qian P.-Y."/>
            <person name="Archer J."/>
        </authorList>
    </citation>
    <scope>NUCLEOTIDE SEQUENCE</scope>
    <source>
        <strain evidence="1">KAUST100406-0324</strain>
    </source>
</reference>
<sequence>MQQGTAPDEGDVIGGRCGRVRQAFTQRGETLFDLAAHLMALLCTAPAGTGGAPRAEWRMGATLAIRAAARAQLSRNALVK</sequence>
<proteinExistence type="predicted"/>
<accession>A0A921TEH2</accession>
<organism evidence="1 2">
    <name type="scientific">Profundibacterium mesophilum KAUST100406-0324</name>
    <dbReference type="NCBI Taxonomy" id="1037889"/>
    <lineage>
        <taxon>Bacteria</taxon>
        <taxon>Pseudomonadati</taxon>
        <taxon>Pseudomonadota</taxon>
        <taxon>Alphaproteobacteria</taxon>
        <taxon>Rhodobacterales</taxon>
        <taxon>Roseobacteraceae</taxon>
        <taxon>Profundibacterium</taxon>
    </lineage>
</organism>
<evidence type="ECO:0000313" key="2">
    <source>
        <dbReference type="Proteomes" id="UP000698242"/>
    </source>
</evidence>
<dbReference type="AlphaFoldDB" id="A0A921TEH2"/>
<keyword evidence="2" id="KW-1185">Reference proteome</keyword>
<name>A0A921TEH2_9RHOB</name>
<evidence type="ECO:0000313" key="1">
    <source>
        <dbReference type="EMBL" id="KAF0677307.1"/>
    </source>
</evidence>
<comment type="caution">
    <text evidence="1">The sequence shown here is derived from an EMBL/GenBank/DDBJ whole genome shotgun (WGS) entry which is preliminary data.</text>
</comment>
<dbReference type="EMBL" id="APKE01000005">
    <property type="protein sequence ID" value="KAF0677307.1"/>
    <property type="molecule type" value="Genomic_DNA"/>
</dbReference>
<gene>
    <name evidence="1" type="ORF">PMES_00354</name>
</gene>